<organism evidence="3 4">
    <name type="scientific">Ligilactobacillus equi DPC 6820</name>
    <dbReference type="NCBI Taxonomy" id="1392007"/>
    <lineage>
        <taxon>Bacteria</taxon>
        <taxon>Bacillati</taxon>
        <taxon>Bacillota</taxon>
        <taxon>Bacilli</taxon>
        <taxon>Lactobacillales</taxon>
        <taxon>Lactobacillaceae</taxon>
        <taxon>Ligilactobacillus</taxon>
    </lineage>
</organism>
<feature type="signal peptide" evidence="1">
    <location>
        <begin position="1"/>
        <end position="24"/>
    </location>
</feature>
<keyword evidence="4" id="KW-1185">Reference proteome</keyword>
<dbReference type="Gene3D" id="2.160.20.120">
    <property type="match status" value="1"/>
</dbReference>
<proteinExistence type="predicted"/>
<sequence length="206" mass="23100">MKRYVFSLVIAMTVLLSCVVKVKASQNYSNQDFNSIQIEVDMAKVTVKTGDKYQVEYRGKQKFTPQVSQFNKRLIIKQEVRDSRQDQDNQIIVIVPTKTPLTKLDVEADVGDILVQGLSLSKHSELSTEAGNITVKKLRVKRGLELQADTGNIRSLHTTFSGYHLEAETGTVSLNNQDKGGTYRKKQHSNNVLEAETEAGNIEITK</sequence>
<accession>V7HTD4</accession>
<reference evidence="3 4" key="1">
    <citation type="journal article" date="2014" name="Genome Announc.">
        <title>The Genome of the Predominant Equine Lactobacillus Species, Lactobacillus equi, Is Reflective of Its Lifestyle Adaptations to an Herbivorous Host.</title>
        <authorList>
            <person name="O'Donnell M.M."/>
            <person name="Harris H.M."/>
            <person name="O'Toole P.W."/>
            <person name="Ross R.P."/>
        </authorList>
    </citation>
    <scope>NUCLEOTIDE SEQUENCE [LARGE SCALE GENOMIC DNA]</scope>
    <source>
        <strain evidence="3 4">DPC 6820</strain>
    </source>
</reference>
<dbReference type="PROSITE" id="PS51257">
    <property type="entry name" value="PROKAR_LIPOPROTEIN"/>
    <property type="match status" value="1"/>
</dbReference>
<evidence type="ECO:0000256" key="1">
    <source>
        <dbReference type="SAM" id="SignalP"/>
    </source>
</evidence>
<dbReference type="PATRIC" id="fig|1392007.3.peg.1735"/>
<dbReference type="Pfam" id="PF13349">
    <property type="entry name" value="DUF4097"/>
    <property type="match status" value="1"/>
</dbReference>
<evidence type="ECO:0000313" key="3">
    <source>
        <dbReference type="EMBL" id="ETA73464.1"/>
    </source>
</evidence>
<dbReference type="EMBL" id="AWWH01000183">
    <property type="protein sequence ID" value="ETA73464.1"/>
    <property type="molecule type" value="Genomic_DNA"/>
</dbReference>
<gene>
    <name evidence="3" type="ORF">LEQ_1836</name>
</gene>
<dbReference type="InterPro" id="IPR025164">
    <property type="entry name" value="Toastrack_DUF4097"/>
</dbReference>
<feature type="chain" id="PRO_5004762218" description="DUF4097 domain-containing protein" evidence="1">
    <location>
        <begin position="25"/>
        <end position="206"/>
    </location>
</feature>
<comment type="caution">
    <text evidence="3">The sequence shown here is derived from an EMBL/GenBank/DDBJ whole genome shotgun (WGS) entry which is preliminary data.</text>
</comment>
<dbReference type="AlphaFoldDB" id="V7HTD4"/>
<dbReference type="Proteomes" id="UP000018559">
    <property type="component" value="Unassembled WGS sequence"/>
</dbReference>
<feature type="domain" description="DUF4097" evidence="2">
    <location>
        <begin position="34"/>
        <end position="204"/>
    </location>
</feature>
<name>V7HTD4_9LACO</name>
<protein>
    <recommendedName>
        <fullName evidence="2">DUF4097 domain-containing protein</fullName>
    </recommendedName>
</protein>
<dbReference type="RefSeq" id="WP_023860311.1">
    <property type="nucleotide sequence ID" value="NZ_AWWH01000183.1"/>
</dbReference>
<keyword evidence="1" id="KW-0732">Signal</keyword>
<evidence type="ECO:0000259" key="2">
    <source>
        <dbReference type="Pfam" id="PF13349"/>
    </source>
</evidence>
<evidence type="ECO:0000313" key="4">
    <source>
        <dbReference type="Proteomes" id="UP000018559"/>
    </source>
</evidence>